<sequence>MLTEQGAELLSVLSEDPGRPRALAVLGVAGSGKSSLLSQVRKALREAGLRVATHTRVPVGDCDALVVDDLDLLTEPELRTVAGIVDRGAHVVVAATRPTRHSAALRPVLAALTREYPPIRLAPLTSAEIEAELSAEVGITDRRVAATLHTRTAGRQCLVAAAVAALRAGIDVQGLEAVTGNEIRERLYEMDPAEVAVLALATLDVPIGATEVCATLGVDAGRAAELLDAARCSGFAGGPEAFVADVHRQVIAVLGRTRVRDIEVALRDLLAGAGGVSDRLAVQLSSDGVDRSVDSRLEGVRLQVLAGDLRSAAETIDALWGRMDRAQSARSVEVASVIAIVRGDAPRAARLYAWLADAADGGSPMPAGGCSRIWAIVDATAGDARPIRGLGDGADGQVVTPRLAAQVEAMTARGLAESFARTDAAALHTLICAAALERDCSATRLCADTAAATAALLALHRGQASRARTVLTRTPADALPPIHRLRRRILLAWVTLFEGDVAAAAREVEAVAREATGQAHTGQRDILTVAALRVAVARRNGDAGTLRAAWDAAIDPLGEYTADLFGLLFVGELWVAAAQLGKLDEMTPTVERITAVLTGIGDAPQWSAAVHWYGVHAAIAGRAPTDLVPHARALAEAGRADPQAAVLARAGRVWVNVLGGEIDPDQVEEAARTLDEFGYTWDGARLAGQAALIADDPRVGAAMLQVARSLRTYRQPVAADDAEAERKSSVAVLSEREREVATLLLSGITYKGIGERLFISAKTVEHHVARIRQRIGAQSRAEMLAMLRAMKLGDELSA</sequence>
<evidence type="ECO:0000313" key="6">
    <source>
        <dbReference type="Proteomes" id="UP000466307"/>
    </source>
</evidence>
<dbReference type="AlphaFoldDB" id="A0A7K3LWG9"/>
<dbReference type="Pfam" id="PF03308">
    <property type="entry name" value="MeaB"/>
    <property type="match status" value="1"/>
</dbReference>
<gene>
    <name evidence="5" type="ORF">GYA93_23330</name>
</gene>
<proteinExistence type="predicted"/>
<evidence type="ECO:0000256" key="1">
    <source>
        <dbReference type="ARBA" id="ARBA00023015"/>
    </source>
</evidence>
<comment type="caution">
    <text evidence="5">The sequence shown here is derived from an EMBL/GenBank/DDBJ whole genome shotgun (WGS) entry which is preliminary data.</text>
</comment>
<organism evidence="5 6">
    <name type="scientific">Gordonia desulfuricans</name>
    <dbReference type="NCBI Taxonomy" id="89051"/>
    <lineage>
        <taxon>Bacteria</taxon>
        <taxon>Bacillati</taxon>
        <taxon>Actinomycetota</taxon>
        <taxon>Actinomycetes</taxon>
        <taxon>Mycobacteriales</taxon>
        <taxon>Gordoniaceae</taxon>
        <taxon>Gordonia</taxon>
    </lineage>
</organism>
<keyword evidence="2" id="KW-0238">DNA-binding</keyword>
<dbReference type="PROSITE" id="PS00622">
    <property type="entry name" value="HTH_LUXR_1"/>
    <property type="match status" value="1"/>
</dbReference>
<keyword evidence="3" id="KW-0804">Transcription</keyword>
<dbReference type="GO" id="GO:0003677">
    <property type="term" value="F:DNA binding"/>
    <property type="evidence" value="ECO:0007669"/>
    <property type="project" value="UniProtKB-KW"/>
</dbReference>
<dbReference type="InterPro" id="IPR000792">
    <property type="entry name" value="Tscrpt_reg_LuxR_C"/>
</dbReference>
<name>A0A7K3LWG9_9ACTN</name>
<dbReference type="EMBL" id="JAADZU010000125">
    <property type="protein sequence ID" value="NDK92466.1"/>
    <property type="molecule type" value="Genomic_DNA"/>
</dbReference>
<keyword evidence="6" id="KW-1185">Reference proteome</keyword>
<feature type="domain" description="HTH luxR-type" evidence="4">
    <location>
        <begin position="726"/>
        <end position="791"/>
    </location>
</feature>
<evidence type="ECO:0000256" key="3">
    <source>
        <dbReference type="ARBA" id="ARBA00023163"/>
    </source>
</evidence>
<dbReference type="CDD" id="cd06170">
    <property type="entry name" value="LuxR_C_like"/>
    <property type="match status" value="1"/>
</dbReference>
<evidence type="ECO:0000313" key="5">
    <source>
        <dbReference type="EMBL" id="NDK92466.1"/>
    </source>
</evidence>
<dbReference type="PROSITE" id="PS50043">
    <property type="entry name" value="HTH_LUXR_2"/>
    <property type="match status" value="1"/>
</dbReference>
<dbReference type="PANTHER" id="PTHR44688:SF16">
    <property type="entry name" value="DNA-BINDING TRANSCRIPTIONAL ACTIVATOR DEVR_DOSR"/>
    <property type="match status" value="1"/>
</dbReference>
<dbReference type="InterPro" id="IPR027417">
    <property type="entry name" value="P-loop_NTPase"/>
</dbReference>
<accession>A0A7K3LWG9</accession>
<dbReference type="SUPFAM" id="SSF46894">
    <property type="entry name" value="C-terminal effector domain of the bipartite response regulators"/>
    <property type="match status" value="1"/>
</dbReference>
<evidence type="ECO:0000256" key="2">
    <source>
        <dbReference type="ARBA" id="ARBA00023125"/>
    </source>
</evidence>
<dbReference type="Pfam" id="PF00196">
    <property type="entry name" value="GerE"/>
    <property type="match status" value="1"/>
</dbReference>
<dbReference type="InterPro" id="IPR036388">
    <property type="entry name" value="WH-like_DNA-bd_sf"/>
</dbReference>
<dbReference type="GO" id="GO:0006355">
    <property type="term" value="P:regulation of DNA-templated transcription"/>
    <property type="evidence" value="ECO:0007669"/>
    <property type="project" value="InterPro"/>
</dbReference>
<dbReference type="Proteomes" id="UP000466307">
    <property type="component" value="Unassembled WGS sequence"/>
</dbReference>
<dbReference type="RefSeq" id="WP_157079607.1">
    <property type="nucleotide sequence ID" value="NZ_JAADZU010000125.1"/>
</dbReference>
<dbReference type="PANTHER" id="PTHR44688">
    <property type="entry name" value="DNA-BINDING TRANSCRIPTIONAL ACTIVATOR DEVR_DOSR"/>
    <property type="match status" value="1"/>
</dbReference>
<dbReference type="Gene3D" id="1.10.10.10">
    <property type="entry name" value="Winged helix-like DNA-binding domain superfamily/Winged helix DNA-binding domain"/>
    <property type="match status" value="1"/>
</dbReference>
<protein>
    <submittedName>
        <fullName evidence="5">LuxR family transcriptional regulator</fullName>
    </submittedName>
</protein>
<reference evidence="5 6" key="1">
    <citation type="submission" date="2020-01" db="EMBL/GenBank/DDBJ databases">
        <title>Investigation of new actinobacteria for the biodesulphurisation of diesel fuel.</title>
        <authorList>
            <person name="Athi Narayanan S.M."/>
        </authorList>
    </citation>
    <scope>NUCLEOTIDE SEQUENCE [LARGE SCALE GENOMIC DNA]</scope>
    <source>
        <strain evidence="5 6">213E</strain>
    </source>
</reference>
<dbReference type="PRINTS" id="PR00038">
    <property type="entry name" value="HTHLUXR"/>
</dbReference>
<evidence type="ECO:0000259" key="4">
    <source>
        <dbReference type="PROSITE" id="PS50043"/>
    </source>
</evidence>
<keyword evidence="1" id="KW-0805">Transcription regulation</keyword>
<dbReference type="SUPFAM" id="SSF52540">
    <property type="entry name" value="P-loop containing nucleoside triphosphate hydrolases"/>
    <property type="match status" value="2"/>
</dbReference>
<dbReference type="InterPro" id="IPR016032">
    <property type="entry name" value="Sig_transdc_resp-reg_C-effctor"/>
</dbReference>
<dbReference type="SMART" id="SM00421">
    <property type="entry name" value="HTH_LUXR"/>
    <property type="match status" value="1"/>
</dbReference>